<dbReference type="OrthoDB" id="684810at2759"/>
<dbReference type="PANTHER" id="PTHR27003:SF359">
    <property type="entry name" value="SERINE_THREONINE-PROTEIN KINASE UNC-51-RELATED"/>
    <property type="match status" value="1"/>
</dbReference>
<protein>
    <submittedName>
        <fullName evidence="2">Serine/threonine-protein kinase, SIK1/2</fullName>
    </submittedName>
</protein>
<dbReference type="Proteomes" id="UP000245207">
    <property type="component" value="Unassembled WGS sequence"/>
</dbReference>
<organism evidence="2 3">
    <name type="scientific">Artemisia annua</name>
    <name type="common">Sweet wormwood</name>
    <dbReference type="NCBI Taxonomy" id="35608"/>
    <lineage>
        <taxon>Eukaryota</taxon>
        <taxon>Viridiplantae</taxon>
        <taxon>Streptophyta</taxon>
        <taxon>Embryophyta</taxon>
        <taxon>Tracheophyta</taxon>
        <taxon>Spermatophyta</taxon>
        <taxon>Magnoliopsida</taxon>
        <taxon>eudicotyledons</taxon>
        <taxon>Gunneridae</taxon>
        <taxon>Pentapetalae</taxon>
        <taxon>asterids</taxon>
        <taxon>campanulids</taxon>
        <taxon>Asterales</taxon>
        <taxon>Asteraceae</taxon>
        <taxon>Asteroideae</taxon>
        <taxon>Anthemideae</taxon>
        <taxon>Artemisiinae</taxon>
        <taxon>Artemisia</taxon>
    </lineage>
</organism>
<dbReference type="GO" id="GO:0004714">
    <property type="term" value="F:transmembrane receptor protein tyrosine kinase activity"/>
    <property type="evidence" value="ECO:0007669"/>
    <property type="project" value="InterPro"/>
</dbReference>
<dbReference type="PANTHER" id="PTHR27003">
    <property type="entry name" value="OS07G0166700 PROTEIN"/>
    <property type="match status" value="1"/>
</dbReference>
<dbReference type="GO" id="GO:0005886">
    <property type="term" value="C:plasma membrane"/>
    <property type="evidence" value="ECO:0007669"/>
    <property type="project" value="TreeGrafter"/>
</dbReference>
<evidence type="ECO:0000259" key="1">
    <source>
        <dbReference type="PROSITE" id="PS50011"/>
    </source>
</evidence>
<keyword evidence="3" id="KW-1185">Reference proteome</keyword>
<evidence type="ECO:0000313" key="2">
    <source>
        <dbReference type="EMBL" id="PWA64894.1"/>
    </source>
</evidence>
<feature type="domain" description="Protein kinase" evidence="1">
    <location>
        <begin position="1"/>
        <end position="298"/>
    </location>
</feature>
<dbReference type="STRING" id="35608.A0A2U1MUL2"/>
<dbReference type="InterPro" id="IPR045272">
    <property type="entry name" value="ANXUR1/2-like"/>
</dbReference>
<proteinExistence type="predicted"/>
<name>A0A2U1MUL2_ARTAN</name>
<reference evidence="2 3" key="1">
    <citation type="journal article" date="2018" name="Mol. Plant">
        <title>The genome of Artemisia annua provides insight into the evolution of Asteraceae family and artemisinin biosynthesis.</title>
        <authorList>
            <person name="Shen Q."/>
            <person name="Zhang L."/>
            <person name="Liao Z."/>
            <person name="Wang S."/>
            <person name="Yan T."/>
            <person name="Shi P."/>
            <person name="Liu M."/>
            <person name="Fu X."/>
            <person name="Pan Q."/>
            <person name="Wang Y."/>
            <person name="Lv Z."/>
            <person name="Lu X."/>
            <person name="Zhang F."/>
            <person name="Jiang W."/>
            <person name="Ma Y."/>
            <person name="Chen M."/>
            <person name="Hao X."/>
            <person name="Li L."/>
            <person name="Tang Y."/>
            <person name="Lv G."/>
            <person name="Zhou Y."/>
            <person name="Sun X."/>
            <person name="Brodelius P.E."/>
            <person name="Rose J.K.C."/>
            <person name="Tang K."/>
        </authorList>
    </citation>
    <scope>NUCLEOTIDE SEQUENCE [LARGE SCALE GENOMIC DNA]</scope>
    <source>
        <strain evidence="3">cv. Huhao1</strain>
        <tissue evidence="2">Leaf</tissue>
    </source>
</reference>
<keyword evidence="2" id="KW-0418">Kinase</keyword>
<dbReference type="InterPro" id="IPR011009">
    <property type="entry name" value="Kinase-like_dom_sf"/>
</dbReference>
<sequence>MSSAEVNLEKFLIPLEEFKRATENFKSKYDYNSFYDFYKGQLSEEWHNRTSLIAFSKENHDPREELEIVSRFHHKNIIPFIGYCECEGNRMLFAYEYPTNGSLDRYLRTLRERHLLTWAKRLKICIGLAKGLNYLHSGGVIHRDLRDKHIFLDENLEPSITGFHISVLVPGNQPHPQIYKPAPQLLSSFVKLYFDPIYQGSSILNTESDVYSYGMIMFQMLIVKDFYENNEVNRVRNCSDGKRWELMDRNIRHHIDRRSFNMFTDIAYKCISFNIKDRPTMDEIVETLEEALDIHIYRNKGKIAKYLGLES</sequence>
<evidence type="ECO:0000313" key="3">
    <source>
        <dbReference type="Proteomes" id="UP000245207"/>
    </source>
</evidence>
<dbReference type="SUPFAM" id="SSF56112">
    <property type="entry name" value="Protein kinase-like (PK-like)"/>
    <property type="match status" value="1"/>
</dbReference>
<dbReference type="AlphaFoldDB" id="A0A2U1MUL2"/>
<dbReference type="InterPro" id="IPR001245">
    <property type="entry name" value="Ser-Thr/Tyr_kinase_cat_dom"/>
</dbReference>
<dbReference type="GO" id="GO:0005524">
    <property type="term" value="F:ATP binding"/>
    <property type="evidence" value="ECO:0007669"/>
    <property type="project" value="InterPro"/>
</dbReference>
<dbReference type="PROSITE" id="PS50011">
    <property type="entry name" value="PROTEIN_KINASE_DOM"/>
    <property type="match status" value="1"/>
</dbReference>
<dbReference type="InterPro" id="IPR000719">
    <property type="entry name" value="Prot_kinase_dom"/>
</dbReference>
<gene>
    <name evidence="2" type="ORF">CTI12_AA295330</name>
</gene>
<dbReference type="Gene3D" id="3.30.200.20">
    <property type="entry name" value="Phosphorylase Kinase, domain 1"/>
    <property type="match status" value="1"/>
</dbReference>
<keyword evidence="2" id="KW-0808">Transferase</keyword>
<comment type="caution">
    <text evidence="2">The sequence shown here is derived from an EMBL/GenBank/DDBJ whole genome shotgun (WGS) entry which is preliminary data.</text>
</comment>
<dbReference type="GO" id="GO:0009506">
    <property type="term" value="C:plasmodesma"/>
    <property type="evidence" value="ECO:0007669"/>
    <property type="project" value="TreeGrafter"/>
</dbReference>
<accession>A0A2U1MUL2</accession>
<dbReference type="Pfam" id="PF07714">
    <property type="entry name" value="PK_Tyr_Ser-Thr"/>
    <property type="match status" value="1"/>
</dbReference>
<dbReference type="EMBL" id="PKPP01004333">
    <property type="protein sequence ID" value="PWA64894.1"/>
    <property type="molecule type" value="Genomic_DNA"/>
</dbReference>
<dbReference type="Gene3D" id="1.10.510.10">
    <property type="entry name" value="Transferase(Phosphotransferase) domain 1"/>
    <property type="match status" value="1"/>
</dbReference>